<evidence type="ECO:0000256" key="10">
    <source>
        <dbReference type="ARBA" id="ARBA00022753"/>
    </source>
</evidence>
<comment type="subcellular location">
    <subcellularLocation>
        <location evidence="3">Endosome</location>
    </subcellularLocation>
    <subcellularLocation>
        <location evidence="4">Lysosome</location>
    </subcellularLocation>
    <subcellularLocation>
        <location evidence="2">Membrane</location>
        <topology evidence="2">Peripheral membrane protein</topology>
    </subcellularLocation>
</comment>
<proteinExistence type="predicted"/>
<feature type="compositionally biased region" description="Low complexity" evidence="21">
    <location>
        <begin position="11"/>
        <end position="27"/>
    </location>
</feature>
<evidence type="ECO:0000256" key="21">
    <source>
        <dbReference type="SAM" id="MobiDB-lite"/>
    </source>
</evidence>
<feature type="domain" description="RING-type" evidence="22">
    <location>
        <begin position="274"/>
        <end position="314"/>
    </location>
</feature>
<keyword evidence="13" id="KW-0862">Zinc</keyword>
<comment type="catalytic activity">
    <reaction evidence="1">
        <text>S-ubiquitinyl-[E2 ubiquitin-conjugating enzyme]-L-cysteine + [acceptor protein]-L-lysine = [E2 ubiquitin-conjugating enzyme]-L-cysteine + N(6)-ubiquitinyl-[acceptor protein]-L-lysine.</text>
        <dbReference type="EC" id="2.3.2.27"/>
    </reaction>
</comment>
<dbReference type="FunFam" id="3.30.40.10:FF:000235">
    <property type="entry name" value="E3 ubiquitin-protein ligase ZNRF1"/>
    <property type="match status" value="1"/>
</dbReference>
<dbReference type="EMBL" id="GAKP01011579">
    <property type="protein sequence ID" value="JAC47373.1"/>
    <property type="molecule type" value="Transcribed_RNA"/>
</dbReference>
<dbReference type="PANTHER" id="PTHR46661">
    <property type="entry name" value="E3 UBIQUITIN-PROTEIN LIGASE ZNRF1-LIKE PROTEIN"/>
    <property type="match status" value="1"/>
</dbReference>
<keyword evidence="10" id="KW-0967">Endosome</keyword>
<evidence type="ECO:0000256" key="8">
    <source>
        <dbReference type="ARBA" id="ARBA00022707"/>
    </source>
</evidence>
<dbReference type="GO" id="GO:0061630">
    <property type="term" value="F:ubiquitin protein ligase activity"/>
    <property type="evidence" value="ECO:0007669"/>
    <property type="project" value="UniProtKB-EC"/>
</dbReference>
<organism evidence="23">
    <name type="scientific">Bactrocera dorsalis</name>
    <name type="common">Oriental fruit fly</name>
    <name type="synonym">Dacus dorsalis</name>
    <dbReference type="NCBI Taxonomy" id="27457"/>
    <lineage>
        <taxon>Eukaryota</taxon>
        <taxon>Metazoa</taxon>
        <taxon>Ecdysozoa</taxon>
        <taxon>Arthropoda</taxon>
        <taxon>Hexapoda</taxon>
        <taxon>Insecta</taxon>
        <taxon>Pterygota</taxon>
        <taxon>Neoptera</taxon>
        <taxon>Endopterygota</taxon>
        <taxon>Diptera</taxon>
        <taxon>Brachycera</taxon>
        <taxon>Muscomorpha</taxon>
        <taxon>Tephritoidea</taxon>
        <taxon>Tephritidae</taxon>
        <taxon>Bactrocera</taxon>
        <taxon>Bactrocera</taxon>
    </lineage>
</organism>
<dbReference type="PROSITE" id="PS50089">
    <property type="entry name" value="ZF_RING_2"/>
    <property type="match status" value="1"/>
</dbReference>
<dbReference type="GO" id="GO:0008270">
    <property type="term" value="F:zinc ion binding"/>
    <property type="evidence" value="ECO:0007669"/>
    <property type="project" value="UniProtKB-KW"/>
</dbReference>
<dbReference type="GO" id="GO:0005768">
    <property type="term" value="C:endosome"/>
    <property type="evidence" value="ECO:0007669"/>
    <property type="project" value="UniProtKB-SubCell"/>
</dbReference>
<evidence type="ECO:0000256" key="5">
    <source>
        <dbReference type="ARBA" id="ARBA00004906"/>
    </source>
</evidence>
<dbReference type="GO" id="GO:0005764">
    <property type="term" value="C:lysosome"/>
    <property type="evidence" value="ECO:0007669"/>
    <property type="project" value="UniProtKB-SubCell"/>
</dbReference>
<evidence type="ECO:0000256" key="11">
    <source>
        <dbReference type="ARBA" id="ARBA00022771"/>
    </source>
</evidence>
<dbReference type="Pfam" id="PF13639">
    <property type="entry name" value="zf-RING_2"/>
    <property type="match status" value="1"/>
</dbReference>
<dbReference type="Gene3D" id="3.30.40.10">
    <property type="entry name" value="Zinc/RING finger domain, C3HC4 (zinc finger)"/>
    <property type="match status" value="1"/>
</dbReference>
<dbReference type="GO" id="GO:0043161">
    <property type="term" value="P:proteasome-mediated ubiquitin-dependent protein catabolic process"/>
    <property type="evidence" value="ECO:0007669"/>
    <property type="project" value="TreeGrafter"/>
</dbReference>
<keyword evidence="11 20" id="KW-0863">Zinc-finger</keyword>
<evidence type="ECO:0000256" key="13">
    <source>
        <dbReference type="ARBA" id="ARBA00022833"/>
    </source>
</evidence>
<dbReference type="SMART" id="SM00184">
    <property type="entry name" value="RING"/>
    <property type="match status" value="1"/>
</dbReference>
<evidence type="ECO:0000256" key="17">
    <source>
        <dbReference type="ARBA" id="ARBA00040227"/>
    </source>
</evidence>
<evidence type="ECO:0000256" key="2">
    <source>
        <dbReference type="ARBA" id="ARBA00004170"/>
    </source>
</evidence>
<evidence type="ECO:0000259" key="22">
    <source>
        <dbReference type="PROSITE" id="PS50089"/>
    </source>
</evidence>
<reference evidence="23" key="1">
    <citation type="journal article" date="2014" name="BMC Genomics">
        <title>Characterizing the developmental transcriptome of the oriental fruit fly, Bactrocera dorsalis (Diptera: Tephritidae) through comparative genomic analysis with Drosophila melanogaster utilizing modENCODE datasets.</title>
        <authorList>
            <person name="Geib S.M."/>
            <person name="Calla B."/>
            <person name="Hall B."/>
            <person name="Hou S."/>
            <person name="Manoukis N.C."/>
        </authorList>
    </citation>
    <scope>NUCLEOTIDE SEQUENCE</scope>
    <source>
        <strain evidence="23">Punador</strain>
    </source>
</reference>
<dbReference type="AlphaFoldDB" id="A0A034VVL6"/>
<evidence type="ECO:0000313" key="23">
    <source>
        <dbReference type="EMBL" id="JAC47371.1"/>
    </source>
</evidence>
<dbReference type="EMBL" id="GAKP01011581">
    <property type="protein sequence ID" value="JAC47371.1"/>
    <property type="molecule type" value="Transcribed_RNA"/>
</dbReference>
<evidence type="ECO:0000256" key="20">
    <source>
        <dbReference type="PROSITE-ProRule" id="PRU00175"/>
    </source>
</evidence>
<dbReference type="GO" id="GO:0016020">
    <property type="term" value="C:membrane"/>
    <property type="evidence" value="ECO:0007669"/>
    <property type="project" value="UniProtKB-SubCell"/>
</dbReference>
<dbReference type="SUPFAM" id="SSF57850">
    <property type="entry name" value="RING/U-box"/>
    <property type="match status" value="1"/>
</dbReference>
<evidence type="ECO:0000256" key="3">
    <source>
        <dbReference type="ARBA" id="ARBA00004177"/>
    </source>
</evidence>
<dbReference type="InterPro" id="IPR001841">
    <property type="entry name" value="Znf_RING"/>
</dbReference>
<feature type="region of interest" description="Disordered" evidence="21">
    <location>
        <begin position="1"/>
        <end position="45"/>
    </location>
</feature>
<evidence type="ECO:0000256" key="16">
    <source>
        <dbReference type="ARBA" id="ARBA00023288"/>
    </source>
</evidence>
<evidence type="ECO:0000256" key="6">
    <source>
        <dbReference type="ARBA" id="ARBA00012483"/>
    </source>
</evidence>
<evidence type="ECO:0000256" key="4">
    <source>
        <dbReference type="ARBA" id="ARBA00004371"/>
    </source>
</evidence>
<keyword evidence="8" id="KW-0519">Myristate</keyword>
<evidence type="ECO:0000256" key="12">
    <source>
        <dbReference type="ARBA" id="ARBA00022786"/>
    </source>
</evidence>
<dbReference type="PANTHER" id="PTHR46661:SF4">
    <property type="entry name" value="RING-TYPE DOMAIN-CONTAINING PROTEIN"/>
    <property type="match status" value="1"/>
</dbReference>
<keyword evidence="16" id="KW-0449">Lipoprotein</keyword>
<gene>
    <name evidence="23" type="primary">ZNRF2</name>
</gene>
<evidence type="ECO:0000256" key="19">
    <source>
        <dbReference type="ARBA" id="ARBA00042305"/>
    </source>
</evidence>
<sequence>MGAKASTPTASGQSPRSRTFSSSSTGTDAAQVGSNSSADGGQGFNLLRTLPSLQVQHHVQSSSIDRQRARSLSSVPDIHNQQHGNSHAGCVAGGPHTHPAVGTTPSSNAFGVTSQAHSSVATNYLQHPHYPLGGDVMGSGSIRVSVPVSSSSFHDNSLMLNGGNGGGNSGRGMVSAPHSHTLNFEDLQDVSATGTNFVESIALAASSSSGASGIGRVYTATSLPSHIWSFNGIKCPVCNKFVLPDDIECHLVMCLTKPRLSYNEDVLSDAKGECVICLEDLNPGDIIARLPCLCIYHKGCIDRWFEVNRSCPEHPGD</sequence>
<evidence type="ECO:0000256" key="9">
    <source>
        <dbReference type="ARBA" id="ARBA00022723"/>
    </source>
</evidence>
<keyword evidence="7" id="KW-0808">Transferase</keyword>
<keyword evidence="14" id="KW-0472">Membrane</keyword>
<dbReference type="OrthoDB" id="10057496at2759"/>
<evidence type="ECO:0000256" key="7">
    <source>
        <dbReference type="ARBA" id="ARBA00022679"/>
    </source>
</evidence>
<keyword evidence="12" id="KW-0833">Ubl conjugation pathway</keyword>
<name>A0A034VVL6_BACDO</name>
<feature type="compositionally biased region" description="Polar residues" evidence="21">
    <location>
        <begin position="1"/>
        <end position="10"/>
    </location>
</feature>
<protein>
    <recommendedName>
        <fullName evidence="17">E3 ubiquitin-protein ligase ZNRF1</fullName>
        <ecNumber evidence="6">2.3.2.27</ecNumber>
    </recommendedName>
    <alternativeName>
        <fullName evidence="18">RING-type E3 ubiquitin transferase ZNRF1</fullName>
    </alternativeName>
    <alternativeName>
        <fullName evidence="19">Zinc/RING finger protein 1</fullName>
    </alternativeName>
</protein>
<evidence type="ECO:0000256" key="14">
    <source>
        <dbReference type="ARBA" id="ARBA00023136"/>
    </source>
</evidence>
<dbReference type="InterPro" id="IPR051878">
    <property type="entry name" value="ZNRF_ubiq-protein_ligase"/>
</dbReference>
<accession>A0A034VVL6</accession>
<dbReference type="EC" id="2.3.2.27" evidence="6"/>
<keyword evidence="15" id="KW-0458">Lysosome</keyword>
<comment type="pathway">
    <text evidence="5">Protein modification; protein ubiquitination.</text>
</comment>
<evidence type="ECO:0000256" key="15">
    <source>
        <dbReference type="ARBA" id="ARBA00023228"/>
    </source>
</evidence>
<dbReference type="GO" id="GO:0070936">
    <property type="term" value="P:protein K48-linked ubiquitination"/>
    <property type="evidence" value="ECO:0007669"/>
    <property type="project" value="TreeGrafter"/>
</dbReference>
<evidence type="ECO:0000256" key="1">
    <source>
        <dbReference type="ARBA" id="ARBA00000900"/>
    </source>
</evidence>
<keyword evidence="9" id="KW-0479">Metal-binding</keyword>
<evidence type="ECO:0000256" key="18">
    <source>
        <dbReference type="ARBA" id="ARBA00042177"/>
    </source>
</evidence>
<dbReference type="InterPro" id="IPR013083">
    <property type="entry name" value="Znf_RING/FYVE/PHD"/>
</dbReference>